<proteinExistence type="predicted"/>
<keyword evidence="3" id="KW-1185">Reference proteome</keyword>
<name>A0A8J3GG06_9HYPH</name>
<dbReference type="RefSeq" id="WP_189488245.1">
    <property type="nucleotide sequence ID" value="NZ_BMZO01000002.1"/>
</dbReference>
<comment type="caution">
    <text evidence="2">The sequence shown here is derived from an EMBL/GenBank/DDBJ whole genome shotgun (WGS) entry which is preliminary data.</text>
</comment>
<evidence type="ECO:0000313" key="2">
    <source>
        <dbReference type="EMBL" id="GHC65813.1"/>
    </source>
</evidence>
<dbReference type="SUPFAM" id="SSF51735">
    <property type="entry name" value="NAD(P)-binding Rossmann-fold domains"/>
    <property type="match status" value="1"/>
</dbReference>
<dbReference type="InterPro" id="IPR001509">
    <property type="entry name" value="Epimerase_deHydtase"/>
</dbReference>
<dbReference type="CDD" id="cd08946">
    <property type="entry name" value="SDR_e"/>
    <property type="match status" value="1"/>
</dbReference>
<organism evidence="2 3">
    <name type="scientific">Limoniibacter endophyticus</name>
    <dbReference type="NCBI Taxonomy" id="1565040"/>
    <lineage>
        <taxon>Bacteria</taxon>
        <taxon>Pseudomonadati</taxon>
        <taxon>Pseudomonadota</taxon>
        <taxon>Alphaproteobacteria</taxon>
        <taxon>Hyphomicrobiales</taxon>
        <taxon>Bartonellaceae</taxon>
        <taxon>Limoniibacter</taxon>
    </lineage>
</organism>
<dbReference type="Proteomes" id="UP000641137">
    <property type="component" value="Unassembled WGS sequence"/>
</dbReference>
<dbReference type="Gene3D" id="3.40.50.720">
    <property type="entry name" value="NAD(P)-binding Rossmann-like Domain"/>
    <property type="match status" value="1"/>
</dbReference>
<reference evidence="2" key="1">
    <citation type="journal article" date="2014" name="Int. J. Syst. Evol. Microbiol.">
        <title>Complete genome sequence of Corynebacterium casei LMG S-19264T (=DSM 44701T), isolated from a smear-ripened cheese.</title>
        <authorList>
            <consortium name="US DOE Joint Genome Institute (JGI-PGF)"/>
            <person name="Walter F."/>
            <person name="Albersmeier A."/>
            <person name="Kalinowski J."/>
            <person name="Ruckert C."/>
        </authorList>
    </citation>
    <scope>NUCLEOTIDE SEQUENCE</scope>
    <source>
        <strain evidence="2">KCTC 42097</strain>
    </source>
</reference>
<dbReference type="AlphaFoldDB" id="A0A8J3GG06"/>
<sequence length="299" mass="32681">MRRQRVLILGGTGLVGRFVVENCLAGGYDVSVMGRTPPAAGMFSNDIDFRPGILDPDARPDRLFDGVSYVVHAAFQHAPGKYRGGEGDDPHGFWRANVDGSVALLEAAKRACVKRFVFLSSRAAYPPVAPGVILDEIMVGEPASFYGKTKLVVEQKLAQLREDGFLGISLRITGVYGAHRLGARHKWEQLFDDYLCGRKIIPRAATEVHGEDVASAVGLMLELPEEKIEHNLYNVSDMVLDLHDLLAIVKDGTGSHVPLPVRSEAGGINAMKTERLRKLGWVPGGENRLRERVMALISS</sequence>
<dbReference type="InterPro" id="IPR050177">
    <property type="entry name" value="Lipid_A_modif_metabolic_enz"/>
</dbReference>
<dbReference type="Pfam" id="PF01370">
    <property type="entry name" value="Epimerase"/>
    <property type="match status" value="1"/>
</dbReference>
<evidence type="ECO:0000313" key="3">
    <source>
        <dbReference type="Proteomes" id="UP000641137"/>
    </source>
</evidence>
<accession>A0A8J3GG06</accession>
<feature type="domain" description="NAD-dependent epimerase/dehydratase" evidence="1">
    <location>
        <begin position="6"/>
        <end position="235"/>
    </location>
</feature>
<gene>
    <name evidence="2" type="primary">sqdC</name>
    <name evidence="2" type="ORF">GCM10010136_08820</name>
</gene>
<protein>
    <submittedName>
        <fullName evidence="2">UDP-glucose 4-epimerase</fullName>
    </submittedName>
</protein>
<reference evidence="2" key="2">
    <citation type="submission" date="2020-09" db="EMBL/GenBank/DDBJ databases">
        <authorList>
            <person name="Sun Q."/>
            <person name="Kim S."/>
        </authorList>
    </citation>
    <scope>NUCLEOTIDE SEQUENCE</scope>
    <source>
        <strain evidence="2">KCTC 42097</strain>
    </source>
</reference>
<evidence type="ECO:0000259" key="1">
    <source>
        <dbReference type="Pfam" id="PF01370"/>
    </source>
</evidence>
<dbReference type="EMBL" id="BMZO01000002">
    <property type="protein sequence ID" value="GHC65813.1"/>
    <property type="molecule type" value="Genomic_DNA"/>
</dbReference>
<dbReference type="PANTHER" id="PTHR43245">
    <property type="entry name" value="BIFUNCTIONAL POLYMYXIN RESISTANCE PROTEIN ARNA"/>
    <property type="match status" value="1"/>
</dbReference>
<dbReference type="InterPro" id="IPR036291">
    <property type="entry name" value="NAD(P)-bd_dom_sf"/>
</dbReference>